<dbReference type="InterPro" id="IPR040371">
    <property type="entry name" value="RMC1"/>
</dbReference>
<dbReference type="GO" id="GO:0010506">
    <property type="term" value="P:regulation of autophagy"/>
    <property type="evidence" value="ECO:0007669"/>
    <property type="project" value="InterPro"/>
</dbReference>
<feature type="domain" description="Mic1" evidence="1">
    <location>
        <begin position="363"/>
        <end position="631"/>
    </location>
</feature>
<comment type="caution">
    <text evidence="3">The sequence shown here is derived from an EMBL/GenBank/DDBJ whole genome shotgun (WGS) entry which is preliminary data.</text>
</comment>
<dbReference type="PANTHER" id="PTHR12897:SF4">
    <property type="entry name" value="REGULATOR OF MON1-CCZ1 COMPLEX"/>
    <property type="match status" value="1"/>
</dbReference>
<dbReference type="Pfam" id="PF21029">
    <property type="entry name" value="RMC1_N"/>
    <property type="match status" value="2"/>
</dbReference>
<proteinExistence type="predicted"/>
<dbReference type="InterPro" id="IPR049040">
    <property type="entry name" value="RMC1_N"/>
</dbReference>
<evidence type="ECO:0000259" key="1">
    <source>
        <dbReference type="Pfam" id="PF07035"/>
    </source>
</evidence>
<feature type="domain" description="Regulator of MON1-CCZ1 complex N-terminal" evidence="2">
    <location>
        <begin position="22"/>
        <end position="145"/>
    </location>
</feature>
<dbReference type="Proteomes" id="UP000318571">
    <property type="component" value="Chromosome 10"/>
</dbReference>
<evidence type="ECO:0008006" key="5">
    <source>
        <dbReference type="Google" id="ProtNLM"/>
    </source>
</evidence>
<evidence type="ECO:0000313" key="4">
    <source>
        <dbReference type="Proteomes" id="UP000318571"/>
    </source>
</evidence>
<dbReference type="STRING" id="6832.A0A553NF17"/>
<name>A0A553NF17_TIGCA</name>
<dbReference type="GO" id="GO:0031902">
    <property type="term" value="C:late endosome membrane"/>
    <property type="evidence" value="ECO:0007669"/>
    <property type="project" value="TreeGrafter"/>
</dbReference>
<dbReference type="PANTHER" id="PTHR12897">
    <property type="entry name" value="COLON CANCER-ASSOCIATED PROTEIN MIC1"/>
    <property type="match status" value="1"/>
</dbReference>
<feature type="domain" description="Regulator of MON1-CCZ1 complex N-terminal" evidence="2">
    <location>
        <begin position="784"/>
        <end position="892"/>
    </location>
</feature>
<dbReference type="GO" id="GO:0005765">
    <property type="term" value="C:lysosomal membrane"/>
    <property type="evidence" value="ECO:0007669"/>
    <property type="project" value="TreeGrafter"/>
</dbReference>
<evidence type="ECO:0000313" key="3">
    <source>
        <dbReference type="EMBL" id="TRY63998.1"/>
    </source>
</evidence>
<organism evidence="3 4">
    <name type="scientific">Tigriopus californicus</name>
    <name type="common">Marine copepod</name>
    <dbReference type="NCBI Taxonomy" id="6832"/>
    <lineage>
        <taxon>Eukaryota</taxon>
        <taxon>Metazoa</taxon>
        <taxon>Ecdysozoa</taxon>
        <taxon>Arthropoda</taxon>
        <taxon>Crustacea</taxon>
        <taxon>Multicrustacea</taxon>
        <taxon>Hexanauplia</taxon>
        <taxon>Copepoda</taxon>
        <taxon>Harpacticoida</taxon>
        <taxon>Harpacticidae</taxon>
        <taxon>Tigriopus</taxon>
    </lineage>
</organism>
<dbReference type="InterPro" id="IPR009755">
    <property type="entry name" value="RMC1_C"/>
</dbReference>
<protein>
    <recommendedName>
        <fullName evidence="5">Mic1 domain-containing protein</fullName>
    </recommendedName>
</protein>
<feature type="domain" description="Mic1" evidence="1">
    <location>
        <begin position="1053"/>
        <end position="1290"/>
    </location>
</feature>
<keyword evidence="4" id="KW-1185">Reference proteome</keyword>
<dbReference type="EMBL" id="VCGU01000458">
    <property type="protein sequence ID" value="TRY63998.1"/>
    <property type="molecule type" value="Genomic_DNA"/>
</dbReference>
<evidence type="ECO:0000259" key="2">
    <source>
        <dbReference type="Pfam" id="PF21029"/>
    </source>
</evidence>
<gene>
    <name evidence="3" type="ORF">TCAL_05567</name>
</gene>
<accession>A0A553NF17</accession>
<dbReference type="GO" id="GO:0035658">
    <property type="term" value="C:Mon1-Ccz1 complex"/>
    <property type="evidence" value="ECO:0007669"/>
    <property type="project" value="InterPro"/>
</dbReference>
<reference evidence="3 4" key="1">
    <citation type="journal article" date="2018" name="Nat. Ecol. Evol.">
        <title>Genomic signatures of mitonuclear coevolution across populations of Tigriopus californicus.</title>
        <authorList>
            <person name="Barreto F.S."/>
            <person name="Watson E.T."/>
            <person name="Lima T.G."/>
            <person name="Willett C.S."/>
            <person name="Edmands S."/>
            <person name="Li W."/>
            <person name="Burton R.S."/>
        </authorList>
    </citation>
    <scope>NUCLEOTIDE SEQUENCE [LARGE SCALE GENOMIC DNA]</scope>
    <source>
        <strain evidence="3 4">San Diego</strain>
    </source>
</reference>
<dbReference type="Pfam" id="PF07035">
    <property type="entry name" value="RMC1_C"/>
    <property type="match status" value="2"/>
</dbReference>
<sequence length="1291" mass="146099">MSLCLPLREPVAFEPVGKVTTVFYDDRNHQIFSVRSGGVCGIVVKGFQEEDHATFRLESQSPITTIQISPDARVLALQPSKSEVRFYSIQEMGPNGQLDGRYFAQSSRAKTGAMILGFVWLSPSEIVYFTSQGVEMFSVLLDRRLLKSLRSHVQTLSWYVFCPRSSLAVAASQTLTNWVQPFYFKNGCIYKLPKIEYDGGTLQLKERDVSILNLYDQTYIGVVVHKEDSPVELHLYAVTKEFTQVNKTKILEMPVRGQISLNVVDDLVIIHHQASLISYCFDVSLSGSFDGTATHYSPICSGQVSLESDELFEMYSPHWVIFRPDVIVDAKVGRMWKLHVAINTSIVAEIQELPSVASFLLNRSNAKQVLLDVLLQQIPETKLSTLRSAFDMINEDYSHYLTRQAQPSIALSVHTFTTSSSTSSLFKLSNPEKVPSKVVLEQTDFYTNLFSPLREDVFCYDIENCEDEEALHQEQSRRRKRLIGVLTEYTSSLMQVNILPEYFLDELIINLYVQGQQWYQIQQLLQYQVISDSKPMACLLLSLEKVFPASYQLAMDMLHRLTNSNEEICEILLSKGRVTSALLFAHSKGLDHVPARKFLEASLESETDQDFYNVYDFYNRKDLIRPNLKKFTELLDAIAGLDIFVFLDFEFVQILQRLLLVLFNDRGHLRDLLTGFLVERIDLVLTGVDLFQSLLRLLVKSFSSMDSSADTRARLAGEAMVESAPHPLNRRSVILCAAVAEEEVVVEVIFLSSTVSAVWLGEGPCRRMGGRAVAFEPVGKVTTVFYDDRNHQIFSVRSGGVCGIVVKGFQEEDHATFRLESQSPITTIQISPDARVLALQPSKSEVRFYSIQEMDPMANWMSENRGHDFWICLAEPFEIVYFTSQGGNVLGVIGSAVAQKFAVSRSNLVLVRVLSAIITGSGSIANLTNWVQPFYFKNERDVSILNLRSNLHWGGRSQRGFARGTPFVCCDQRVHAMEASMAPHHYSPICSGQVSLESDELFEMYSPHWVIFRPDVIVDAKVGRMWKLHVAINTSIVREIQELPSVASFLLNRSNAKQVLLDVLLQQIPETKLSTLRSAFDMINEDYSHYLTRQAQPSIALSFDQFLVQVEQPGKGPSKVVLEQTDFYTNLFSPLREDVFCYDIENCEDEEALHQEQSRRRKRLIGVLTEYTSSLMQVNILPEYFLDELIINLYVKGSNGIKSSSSCNIRFQPMACLLLSLEKVFPASYQLAMDMLHRLTNSNEEICEILLSKGRVTSALLFAHSKGLDHVPARKFLEASLESETDQGFTT</sequence>